<sequence>MKKKQFIAVLLSAAIAATLLAGCGSGGETGQEQEDKPQVSGDFTKADEPIVYWSMWDAGSNSAVAIQEAIDAYCEASGNEVQVEWKGRDIQTIIGASIDAGEQIDIYEDDFQRLSTTFADYALSLDDMAEEYGYFDKSNEALTSAVEGWAGSLKCIPYQGYASGVIYNKAAFEAAGIEKEPETWEEFLDVCQKIKDAGYNPLALDSAYTTLNLGYHLARYIGQDGVKDVVDNGKWAETPEVLQMAQDMEELVSKGYFSEYAPGAFPECENEIGYDETAMIVNASWIPDEVTNNTGCDLEWGMFSYPSVEGGVDGT</sequence>
<dbReference type="Gene3D" id="3.40.190.10">
    <property type="entry name" value="Periplasmic binding protein-like II"/>
    <property type="match status" value="2"/>
</dbReference>
<accession>A0A9D2NWV2</accession>
<gene>
    <name evidence="4" type="ORF">H9757_12815</name>
</gene>
<evidence type="ECO:0000256" key="2">
    <source>
        <dbReference type="ARBA" id="ARBA00022448"/>
    </source>
</evidence>
<keyword evidence="2" id="KW-0813">Transport</keyword>
<dbReference type="Pfam" id="PF01547">
    <property type="entry name" value="SBP_bac_1"/>
    <property type="match status" value="1"/>
</dbReference>
<dbReference type="PROSITE" id="PS51257">
    <property type="entry name" value="PROKAR_LIPOPROTEIN"/>
    <property type="match status" value="1"/>
</dbReference>
<dbReference type="InterPro" id="IPR050490">
    <property type="entry name" value="Bact_solute-bd_prot1"/>
</dbReference>
<feature type="non-terminal residue" evidence="4">
    <location>
        <position position="315"/>
    </location>
</feature>
<evidence type="ECO:0000313" key="5">
    <source>
        <dbReference type="Proteomes" id="UP000823894"/>
    </source>
</evidence>
<dbReference type="AlphaFoldDB" id="A0A9D2NWV2"/>
<dbReference type="InterPro" id="IPR006059">
    <property type="entry name" value="SBP"/>
</dbReference>
<proteinExistence type="inferred from homology"/>
<dbReference type="EMBL" id="DWWK01000216">
    <property type="protein sequence ID" value="HJC39917.1"/>
    <property type="molecule type" value="Genomic_DNA"/>
</dbReference>
<comment type="similarity">
    <text evidence="1">Belongs to the bacterial solute-binding protein 1 family.</text>
</comment>
<protein>
    <submittedName>
        <fullName evidence="4">ABC transporter substrate-binding protein</fullName>
    </submittedName>
</protein>
<reference evidence="4" key="2">
    <citation type="submission" date="2021-04" db="EMBL/GenBank/DDBJ databases">
        <authorList>
            <person name="Gilroy R."/>
        </authorList>
    </citation>
    <scope>NUCLEOTIDE SEQUENCE</scope>
    <source>
        <strain evidence="4">ChiGjej1B1-1692</strain>
    </source>
</reference>
<name>A0A9D2NWV2_9FIRM</name>
<dbReference type="PANTHER" id="PTHR43649">
    <property type="entry name" value="ARABINOSE-BINDING PROTEIN-RELATED"/>
    <property type="match status" value="1"/>
</dbReference>
<evidence type="ECO:0000256" key="3">
    <source>
        <dbReference type="SAM" id="SignalP"/>
    </source>
</evidence>
<evidence type="ECO:0000256" key="1">
    <source>
        <dbReference type="ARBA" id="ARBA00008520"/>
    </source>
</evidence>
<evidence type="ECO:0000313" key="4">
    <source>
        <dbReference type="EMBL" id="HJC39917.1"/>
    </source>
</evidence>
<feature type="signal peptide" evidence="3">
    <location>
        <begin position="1"/>
        <end position="21"/>
    </location>
</feature>
<comment type="caution">
    <text evidence="4">The sequence shown here is derived from an EMBL/GenBank/DDBJ whole genome shotgun (WGS) entry which is preliminary data.</text>
</comment>
<organism evidence="4 5">
    <name type="scientific">Candidatus Mediterraneibacter faecigallinarum</name>
    <dbReference type="NCBI Taxonomy" id="2838669"/>
    <lineage>
        <taxon>Bacteria</taxon>
        <taxon>Bacillati</taxon>
        <taxon>Bacillota</taxon>
        <taxon>Clostridia</taxon>
        <taxon>Lachnospirales</taxon>
        <taxon>Lachnospiraceae</taxon>
        <taxon>Mediterraneibacter</taxon>
    </lineage>
</organism>
<dbReference type="PANTHER" id="PTHR43649:SF29">
    <property type="entry name" value="OSMOPROTECTIVE COMPOUNDS-BINDING PROTEIN GGTB"/>
    <property type="match status" value="1"/>
</dbReference>
<dbReference type="Proteomes" id="UP000823894">
    <property type="component" value="Unassembled WGS sequence"/>
</dbReference>
<dbReference type="SUPFAM" id="SSF53850">
    <property type="entry name" value="Periplasmic binding protein-like II"/>
    <property type="match status" value="1"/>
</dbReference>
<feature type="chain" id="PRO_5038931601" evidence="3">
    <location>
        <begin position="22"/>
        <end position="315"/>
    </location>
</feature>
<reference evidence="4" key="1">
    <citation type="journal article" date="2021" name="PeerJ">
        <title>Extensive microbial diversity within the chicken gut microbiome revealed by metagenomics and culture.</title>
        <authorList>
            <person name="Gilroy R."/>
            <person name="Ravi A."/>
            <person name="Getino M."/>
            <person name="Pursley I."/>
            <person name="Horton D.L."/>
            <person name="Alikhan N.F."/>
            <person name="Baker D."/>
            <person name="Gharbi K."/>
            <person name="Hall N."/>
            <person name="Watson M."/>
            <person name="Adriaenssens E.M."/>
            <person name="Foster-Nyarko E."/>
            <person name="Jarju S."/>
            <person name="Secka A."/>
            <person name="Antonio M."/>
            <person name="Oren A."/>
            <person name="Chaudhuri R.R."/>
            <person name="La Ragione R."/>
            <person name="Hildebrand F."/>
            <person name="Pallen M.J."/>
        </authorList>
    </citation>
    <scope>NUCLEOTIDE SEQUENCE</scope>
    <source>
        <strain evidence="4">ChiGjej1B1-1692</strain>
    </source>
</reference>
<keyword evidence="3" id="KW-0732">Signal</keyword>